<dbReference type="OrthoDB" id="9953120at2"/>
<reference evidence="2 3" key="1">
    <citation type="submission" date="2019-05" db="EMBL/GenBank/DDBJ databases">
        <title>Draft genome sequence of Nonomuraea turkmeniaca DSM 43926.</title>
        <authorList>
            <person name="Saricaoglu S."/>
            <person name="Isik K."/>
        </authorList>
    </citation>
    <scope>NUCLEOTIDE SEQUENCE [LARGE SCALE GENOMIC DNA]</scope>
    <source>
        <strain evidence="2 3">DSM 43926</strain>
    </source>
</reference>
<dbReference type="Proteomes" id="UP000309128">
    <property type="component" value="Unassembled WGS sequence"/>
</dbReference>
<dbReference type="EMBL" id="VCKY01000199">
    <property type="protein sequence ID" value="TMR10247.1"/>
    <property type="molecule type" value="Genomic_DNA"/>
</dbReference>
<keyword evidence="3" id="KW-1185">Reference proteome</keyword>
<evidence type="ECO:0000313" key="3">
    <source>
        <dbReference type="Proteomes" id="UP000309128"/>
    </source>
</evidence>
<protein>
    <submittedName>
        <fullName evidence="2">Uncharacterized protein</fullName>
    </submittedName>
</protein>
<name>A0A5S4FM66_9ACTN</name>
<comment type="caution">
    <text evidence="2">The sequence shown here is derived from an EMBL/GenBank/DDBJ whole genome shotgun (WGS) entry which is preliminary data.</text>
</comment>
<feature type="transmembrane region" description="Helical" evidence="1">
    <location>
        <begin position="77"/>
        <end position="98"/>
    </location>
</feature>
<dbReference type="RefSeq" id="WP_138671916.1">
    <property type="nucleotide sequence ID" value="NZ_VCKY01000199.1"/>
</dbReference>
<proteinExistence type="predicted"/>
<evidence type="ECO:0000256" key="1">
    <source>
        <dbReference type="SAM" id="Phobius"/>
    </source>
</evidence>
<keyword evidence="1" id="KW-0812">Transmembrane</keyword>
<keyword evidence="1" id="KW-1133">Transmembrane helix</keyword>
<accession>A0A5S4FM66</accession>
<keyword evidence="1" id="KW-0472">Membrane</keyword>
<gene>
    <name evidence="2" type="ORF">ETD86_40445</name>
</gene>
<organism evidence="2 3">
    <name type="scientific">Nonomuraea turkmeniaca</name>
    <dbReference type="NCBI Taxonomy" id="103838"/>
    <lineage>
        <taxon>Bacteria</taxon>
        <taxon>Bacillati</taxon>
        <taxon>Actinomycetota</taxon>
        <taxon>Actinomycetes</taxon>
        <taxon>Streptosporangiales</taxon>
        <taxon>Streptosporangiaceae</taxon>
        <taxon>Nonomuraea</taxon>
    </lineage>
</organism>
<dbReference type="AlphaFoldDB" id="A0A5S4FM66"/>
<sequence length="132" mass="13916">MALTEAERLKRIASLISPCPPLNVWDGFDLCPNDGGILPPEVESSSTRGWATNTGCSGKSIRSWGYPMRRSLARPRFSALALSLGMLLAAALTLAGGLKVSQAVQSEFAQGSNAKPTVLAEGAHGLRKPLEP</sequence>
<evidence type="ECO:0000313" key="2">
    <source>
        <dbReference type="EMBL" id="TMR10247.1"/>
    </source>
</evidence>